<evidence type="ECO:0000256" key="9">
    <source>
        <dbReference type="ARBA" id="ARBA00023055"/>
    </source>
</evidence>
<keyword evidence="9" id="KW-0445">Lipid transport</keyword>
<dbReference type="SUPFAM" id="SSF49562">
    <property type="entry name" value="C2 domain (Calcium/lipid-binding domain, CaLB)"/>
    <property type="match status" value="2"/>
</dbReference>
<keyword evidence="16" id="KW-1185">Reference proteome</keyword>
<dbReference type="Gene3D" id="2.60.40.150">
    <property type="entry name" value="C2 domain"/>
    <property type="match status" value="2"/>
</dbReference>
<feature type="domain" description="C2" evidence="13">
    <location>
        <begin position="258"/>
        <end position="378"/>
    </location>
</feature>
<feature type="region of interest" description="Disordered" evidence="12">
    <location>
        <begin position="668"/>
        <end position="688"/>
    </location>
</feature>
<organism evidence="15 16">
    <name type="scientific">[Myrmecia] bisecta</name>
    <dbReference type="NCBI Taxonomy" id="41462"/>
    <lineage>
        <taxon>Eukaryota</taxon>
        <taxon>Viridiplantae</taxon>
        <taxon>Chlorophyta</taxon>
        <taxon>core chlorophytes</taxon>
        <taxon>Trebouxiophyceae</taxon>
        <taxon>Trebouxiales</taxon>
        <taxon>Trebouxiaceae</taxon>
        <taxon>Myrmecia</taxon>
    </lineage>
</organism>
<dbReference type="Pfam" id="PF00168">
    <property type="entry name" value="C2"/>
    <property type="match status" value="2"/>
</dbReference>
<evidence type="ECO:0000256" key="2">
    <source>
        <dbReference type="ARBA" id="ARBA00006996"/>
    </source>
</evidence>
<reference evidence="15 16" key="1">
    <citation type="journal article" date="2024" name="Nat. Commun.">
        <title>Phylogenomics reveals the evolutionary origins of lichenization in chlorophyte algae.</title>
        <authorList>
            <person name="Puginier C."/>
            <person name="Libourel C."/>
            <person name="Otte J."/>
            <person name="Skaloud P."/>
            <person name="Haon M."/>
            <person name="Grisel S."/>
            <person name="Petersen M."/>
            <person name="Berrin J.G."/>
            <person name="Delaux P.M."/>
            <person name="Dal Grande F."/>
            <person name="Keller J."/>
        </authorList>
    </citation>
    <scope>NUCLEOTIDE SEQUENCE [LARGE SCALE GENOMIC DNA]</scope>
    <source>
        <strain evidence="15 16">SAG 2043</strain>
    </source>
</reference>
<evidence type="ECO:0000256" key="3">
    <source>
        <dbReference type="ARBA" id="ARBA00022448"/>
    </source>
</evidence>
<dbReference type="SMART" id="SM00239">
    <property type="entry name" value="C2"/>
    <property type="match status" value="2"/>
</dbReference>
<feature type="compositionally biased region" description="Polar residues" evidence="12">
    <location>
        <begin position="672"/>
        <end position="688"/>
    </location>
</feature>
<evidence type="ECO:0000256" key="6">
    <source>
        <dbReference type="ARBA" id="ARBA00022737"/>
    </source>
</evidence>
<dbReference type="InterPro" id="IPR045050">
    <property type="entry name" value="Synaptotagmin_plant"/>
</dbReference>
<comment type="similarity">
    <text evidence="2">Belongs to the synaptotagmin family.</text>
</comment>
<comment type="caution">
    <text evidence="15">The sequence shown here is derived from an EMBL/GenBank/DDBJ whole genome shotgun (WGS) entry which is preliminary data.</text>
</comment>
<dbReference type="AlphaFoldDB" id="A0AAW1PKY9"/>
<evidence type="ECO:0000256" key="4">
    <source>
        <dbReference type="ARBA" id="ARBA00022692"/>
    </source>
</evidence>
<evidence type="ECO:0000259" key="13">
    <source>
        <dbReference type="PROSITE" id="PS50004"/>
    </source>
</evidence>
<evidence type="ECO:0000313" key="16">
    <source>
        <dbReference type="Proteomes" id="UP001489004"/>
    </source>
</evidence>
<dbReference type="CDD" id="cd00030">
    <property type="entry name" value="C2"/>
    <property type="match status" value="2"/>
</dbReference>
<evidence type="ECO:0000256" key="10">
    <source>
        <dbReference type="ARBA" id="ARBA00023121"/>
    </source>
</evidence>
<feature type="domain" description="SMP-LTD" evidence="14">
    <location>
        <begin position="79"/>
        <end position="267"/>
    </location>
</feature>
<dbReference type="GO" id="GO:0005783">
    <property type="term" value="C:endoplasmic reticulum"/>
    <property type="evidence" value="ECO:0007669"/>
    <property type="project" value="TreeGrafter"/>
</dbReference>
<dbReference type="PROSITE" id="PS50004">
    <property type="entry name" value="C2"/>
    <property type="match status" value="2"/>
</dbReference>
<sequence length="688" mass="75102">MVVGAVLGASLGIAGGIWAGSTLFSKPGFAVPAPAKLQHLDISADFDDNIEFPESTATPIPASLAAWMGLGPEWLKWPDFERVNWMNLMLKTLWANENRAIQKMVKEMAGPQLEAVYKQFPFIELISIETLDLGTRPIRVGGVKMYESKEEEVKMEVAAIWGSNARIRVVARLKIAGFVLEIPVEVANIQMKATARITLKPLVETLPCLGAVEITLLDKPFIDLSLRLINQLDLMALPGIREAVLFGARLAISQFLVYPNKMSFPIMENGGVPHPPIGMLVVKVVSGKNLPRTDLVGKSDQYIQLAVRPGRKQSTRVTSGSSPTWNEEFSFIVDDPKEQRLTLALMDDDMMNDKVVGVGYVKLEGANFMRRPWQPFEVACQLIKPEAAHQLLKFAANTGKGAAANVKGGAKAVGHGLKRVATLNKSKKGKEEAAADGQAAVGPSTDAPAEAEETDMGAPAVIEGKHGKVAVGRGEILLELKFLPFAAAGVPEAEQETSGDPAARADPRLQRKLTRSRTLTNNLTDDIKGVLTVTVTRCTHLEEPHGNDVDAFVELRLDDPAREKPEVQHTTTIMNEDNPRWGEKFDFVSISATSKLYITVFDKQGLFEGFSTIKSLAHGKKPGGKQRLGSLLLDVADAVRNQRLHDTWALEDAQAGEVELTLQWTPIEMEQPQEQNHGGRTGNVQSMD</sequence>
<accession>A0AAW1PKY9</accession>
<keyword evidence="5" id="KW-0479">Metal-binding</keyword>
<dbReference type="PROSITE" id="PS51847">
    <property type="entry name" value="SMP"/>
    <property type="match status" value="1"/>
</dbReference>
<dbReference type="PANTHER" id="PTHR10774">
    <property type="entry name" value="EXTENDED SYNAPTOTAGMIN-RELATED"/>
    <property type="match status" value="1"/>
</dbReference>
<keyword evidence="10" id="KW-0446">Lipid-binding</keyword>
<evidence type="ECO:0000256" key="7">
    <source>
        <dbReference type="ARBA" id="ARBA00022837"/>
    </source>
</evidence>
<evidence type="ECO:0000256" key="12">
    <source>
        <dbReference type="SAM" id="MobiDB-lite"/>
    </source>
</evidence>
<feature type="region of interest" description="Disordered" evidence="12">
    <location>
        <begin position="424"/>
        <end position="453"/>
    </location>
</feature>
<dbReference type="EMBL" id="JALJOR010000011">
    <property type="protein sequence ID" value="KAK9809105.1"/>
    <property type="molecule type" value="Genomic_DNA"/>
</dbReference>
<evidence type="ECO:0000256" key="11">
    <source>
        <dbReference type="ARBA" id="ARBA00023136"/>
    </source>
</evidence>
<keyword evidence="7" id="KW-0106">Calcium</keyword>
<protein>
    <submittedName>
        <fullName evidence="15">Uncharacterized protein</fullName>
    </submittedName>
</protein>
<comment type="subcellular location">
    <subcellularLocation>
        <location evidence="1">Membrane</location>
        <topology evidence="1">Single-pass membrane protein</topology>
    </subcellularLocation>
</comment>
<dbReference type="GO" id="GO:0008289">
    <property type="term" value="F:lipid binding"/>
    <property type="evidence" value="ECO:0007669"/>
    <property type="project" value="UniProtKB-KW"/>
</dbReference>
<evidence type="ECO:0000256" key="5">
    <source>
        <dbReference type="ARBA" id="ARBA00022723"/>
    </source>
</evidence>
<evidence type="ECO:0000256" key="8">
    <source>
        <dbReference type="ARBA" id="ARBA00022989"/>
    </source>
</evidence>
<evidence type="ECO:0000256" key="1">
    <source>
        <dbReference type="ARBA" id="ARBA00004167"/>
    </source>
</evidence>
<dbReference type="GO" id="GO:0046872">
    <property type="term" value="F:metal ion binding"/>
    <property type="evidence" value="ECO:0007669"/>
    <property type="project" value="UniProtKB-KW"/>
</dbReference>
<keyword evidence="8" id="KW-1133">Transmembrane helix</keyword>
<evidence type="ECO:0000259" key="14">
    <source>
        <dbReference type="PROSITE" id="PS51847"/>
    </source>
</evidence>
<keyword evidence="3" id="KW-0813">Transport</keyword>
<dbReference type="CDD" id="cd21677">
    <property type="entry name" value="SMP_SYT"/>
    <property type="match status" value="1"/>
</dbReference>
<dbReference type="Pfam" id="PF17047">
    <property type="entry name" value="SMP_LBD"/>
    <property type="match status" value="1"/>
</dbReference>
<dbReference type="InterPro" id="IPR000008">
    <property type="entry name" value="C2_dom"/>
</dbReference>
<gene>
    <name evidence="15" type="ORF">WJX72_009433</name>
</gene>
<keyword evidence="6" id="KW-0677">Repeat</keyword>
<dbReference type="InterPro" id="IPR039010">
    <property type="entry name" value="Synaptotagmin_SMP"/>
</dbReference>
<dbReference type="PANTHER" id="PTHR10774:SF190">
    <property type="entry name" value="C2 CALCIUM_LIPID-BINDING ENDONUCLEASE_EXONUCLEASE_PHOSPHATASE-RELATED"/>
    <property type="match status" value="1"/>
</dbReference>
<feature type="domain" description="C2" evidence="13">
    <location>
        <begin position="515"/>
        <end position="649"/>
    </location>
</feature>
<proteinExistence type="inferred from homology"/>
<dbReference type="GO" id="GO:0016020">
    <property type="term" value="C:membrane"/>
    <property type="evidence" value="ECO:0007669"/>
    <property type="project" value="UniProtKB-SubCell"/>
</dbReference>
<keyword evidence="4" id="KW-0812">Transmembrane</keyword>
<evidence type="ECO:0000313" key="15">
    <source>
        <dbReference type="EMBL" id="KAK9809105.1"/>
    </source>
</evidence>
<dbReference type="InterPro" id="IPR031468">
    <property type="entry name" value="SMP_LBD"/>
</dbReference>
<dbReference type="GO" id="GO:0006869">
    <property type="term" value="P:lipid transport"/>
    <property type="evidence" value="ECO:0007669"/>
    <property type="project" value="UniProtKB-KW"/>
</dbReference>
<keyword evidence="11" id="KW-0472">Membrane</keyword>
<name>A0AAW1PKY9_9CHLO</name>
<dbReference type="InterPro" id="IPR035892">
    <property type="entry name" value="C2_domain_sf"/>
</dbReference>
<dbReference type="Proteomes" id="UP001489004">
    <property type="component" value="Unassembled WGS sequence"/>
</dbReference>